<dbReference type="InterPro" id="IPR044992">
    <property type="entry name" value="ChyE-like"/>
</dbReference>
<dbReference type="NCBIfam" id="NF006562">
    <property type="entry name" value="PRK09065.1"/>
    <property type="match status" value="1"/>
</dbReference>
<feature type="domain" description="Glutamine amidotransferase" evidence="1">
    <location>
        <begin position="28"/>
        <end position="194"/>
    </location>
</feature>
<dbReference type="InterPro" id="IPR017926">
    <property type="entry name" value="GATASE"/>
</dbReference>
<dbReference type="Pfam" id="PF00117">
    <property type="entry name" value="GATase"/>
    <property type="match status" value="1"/>
</dbReference>
<evidence type="ECO:0000259" key="1">
    <source>
        <dbReference type="Pfam" id="PF00117"/>
    </source>
</evidence>
<evidence type="ECO:0000313" key="3">
    <source>
        <dbReference type="Proteomes" id="UP000245212"/>
    </source>
</evidence>
<dbReference type="GO" id="GO:0005829">
    <property type="term" value="C:cytosol"/>
    <property type="evidence" value="ECO:0007669"/>
    <property type="project" value="TreeGrafter"/>
</dbReference>
<dbReference type="PANTHER" id="PTHR42695:SF5">
    <property type="entry name" value="GLUTAMINE AMIDOTRANSFERASE YLR126C-RELATED"/>
    <property type="match status" value="1"/>
</dbReference>
<keyword evidence="2" id="KW-0808">Transferase</keyword>
<keyword evidence="2" id="KW-0315">Glutamine amidotransferase</keyword>
<dbReference type="Gene3D" id="3.40.50.880">
    <property type="match status" value="1"/>
</dbReference>
<evidence type="ECO:0000313" key="2">
    <source>
        <dbReference type="EMBL" id="PWF24035.1"/>
    </source>
</evidence>
<dbReference type="CDD" id="cd01741">
    <property type="entry name" value="GATase1_1"/>
    <property type="match status" value="1"/>
</dbReference>
<dbReference type="PANTHER" id="PTHR42695">
    <property type="entry name" value="GLUTAMINE AMIDOTRANSFERASE YLR126C-RELATED"/>
    <property type="match status" value="1"/>
</dbReference>
<protein>
    <submittedName>
        <fullName evidence="2">Glutamine amidotransferase</fullName>
    </submittedName>
</protein>
<dbReference type="Proteomes" id="UP000245212">
    <property type="component" value="Unassembled WGS sequence"/>
</dbReference>
<accession>A0A2V1K399</accession>
<proteinExistence type="predicted"/>
<reference evidence="3" key="1">
    <citation type="submission" date="2018-05" db="EMBL/GenBank/DDBJ databases">
        <authorList>
            <person name="Li Y."/>
        </authorList>
    </citation>
    <scope>NUCLEOTIDE SEQUENCE [LARGE SCALE GENOMIC DNA]</scope>
    <source>
        <strain evidence="3">3d-2-2</strain>
    </source>
</reference>
<gene>
    <name evidence="2" type="ORF">DD235_06850</name>
</gene>
<dbReference type="GO" id="GO:0016740">
    <property type="term" value="F:transferase activity"/>
    <property type="evidence" value="ECO:0007669"/>
    <property type="project" value="UniProtKB-KW"/>
</dbReference>
<dbReference type="AlphaFoldDB" id="A0A2V1K399"/>
<dbReference type="PROSITE" id="PS51273">
    <property type="entry name" value="GATASE_TYPE_1"/>
    <property type="match status" value="1"/>
</dbReference>
<dbReference type="SUPFAM" id="SSF52317">
    <property type="entry name" value="Class I glutamine amidotransferase-like"/>
    <property type="match status" value="1"/>
</dbReference>
<comment type="caution">
    <text evidence="2">The sequence shown here is derived from an EMBL/GenBank/DDBJ whole genome shotgun (WGS) entry which is preliminary data.</text>
</comment>
<organism evidence="2 3">
    <name type="scientific">Corticimicrobacter populi</name>
    <dbReference type="NCBI Taxonomy" id="2175229"/>
    <lineage>
        <taxon>Bacteria</taxon>
        <taxon>Pseudomonadati</taxon>
        <taxon>Pseudomonadota</taxon>
        <taxon>Betaproteobacteria</taxon>
        <taxon>Burkholderiales</taxon>
        <taxon>Alcaligenaceae</taxon>
        <taxon>Corticimicrobacter</taxon>
    </lineage>
</organism>
<sequence length="242" mass="26082">MTRRVLLLQAGDAPAPVQTAAGGNVPDWFRRALGTQGAQVDVLRVFEGETVPQDWKNRYAVGVISGSWAMVTDRAPWSEAVAGWIREAVASDFPLLGVCYGHQLMAHALGGEVADHPEGIEIGTRTVSLLPGASADPMLSHLPASFPAQLTHYQSVRRMPAGAVRLAESDHDAHQIIRYGERAMSSQFHPEMTVVELGAIIGVRREALQGQGLDVAGLENALQDTPQARSLLTQFVGRYLEG</sequence>
<dbReference type="RefSeq" id="WP_109061313.1">
    <property type="nucleotide sequence ID" value="NZ_QETA01000002.1"/>
</dbReference>
<keyword evidence="3" id="KW-1185">Reference proteome</keyword>
<name>A0A2V1K399_9BURK</name>
<dbReference type="InterPro" id="IPR029062">
    <property type="entry name" value="Class_I_gatase-like"/>
</dbReference>
<dbReference type="EMBL" id="QETA01000002">
    <property type="protein sequence ID" value="PWF24035.1"/>
    <property type="molecule type" value="Genomic_DNA"/>
</dbReference>